<dbReference type="PANTHER" id="PTHR31632:SF7">
    <property type="entry name" value="IRON TRANSPORTER FTH1"/>
    <property type="match status" value="1"/>
</dbReference>
<protein>
    <submittedName>
        <fullName evidence="9">BA75_04705T0</fullName>
    </submittedName>
</protein>
<feature type="transmembrane region" description="Helical" evidence="8">
    <location>
        <begin position="87"/>
        <end position="108"/>
    </location>
</feature>
<evidence type="ECO:0000256" key="4">
    <source>
        <dbReference type="ARBA" id="ARBA00022692"/>
    </source>
</evidence>
<feature type="region of interest" description="Disordered" evidence="7">
    <location>
        <begin position="369"/>
        <end position="398"/>
    </location>
</feature>
<keyword evidence="10" id="KW-1185">Reference proteome</keyword>
<dbReference type="GO" id="GO:0000329">
    <property type="term" value="C:fungal-type vacuole membrane"/>
    <property type="evidence" value="ECO:0007669"/>
    <property type="project" value="TreeGrafter"/>
</dbReference>
<dbReference type="PANTHER" id="PTHR31632">
    <property type="entry name" value="IRON TRANSPORTER FTH1"/>
    <property type="match status" value="1"/>
</dbReference>
<evidence type="ECO:0000256" key="5">
    <source>
        <dbReference type="ARBA" id="ARBA00022989"/>
    </source>
</evidence>
<keyword evidence="3" id="KW-0410">Iron transport</keyword>
<comment type="subcellular location">
    <subcellularLocation>
        <location evidence="1">Membrane</location>
        <topology evidence="1">Multi-pass membrane protein</topology>
    </subcellularLocation>
</comment>
<evidence type="ECO:0000256" key="8">
    <source>
        <dbReference type="SAM" id="Phobius"/>
    </source>
</evidence>
<feature type="transmembrane region" description="Helical" evidence="8">
    <location>
        <begin position="308"/>
        <end position="326"/>
    </location>
</feature>
<evidence type="ECO:0000256" key="3">
    <source>
        <dbReference type="ARBA" id="ARBA00022496"/>
    </source>
</evidence>
<keyword evidence="6 8" id="KW-0472">Membrane</keyword>
<comment type="similarity">
    <text evidence="2">Belongs to the oxidase-dependent Fe transporter (OFeT) (TC 9.A.10.1) family.</text>
</comment>
<keyword evidence="3" id="KW-0408">Iron</keyword>
<dbReference type="OrthoDB" id="4364at2759"/>
<keyword evidence="3" id="KW-0406">Ion transport</keyword>
<keyword evidence="3" id="KW-0813">Transport</keyword>
<accession>A0A1B2JIV9</accession>
<dbReference type="Proteomes" id="UP000094565">
    <property type="component" value="Chromosome 4"/>
</dbReference>
<dbReference type="Pfam" id="PF03239">
    <property type="entry name" value="FTR1"/>
    <property type="match status" value="1"/>
</dbReference>
<evidence type="ECO:0000256" key="6">
    <source>
        <dbReference type="ARBA" id="ARBA00023136"/>
    </source>
</evidence>
<evidence type="ECO:0000256" key="7">
    <source>
        <dbReference type="SAM" id="MobiDB-lite"/>
    </source>
</evidence>
<sequence length="398" mass="44682">MWEDYFSVQIFFIILRETLESAIIVSVLLSFLKQNFGSEDPKTYKSLQFQIWFGALLGMLICLAIGGAMIAIFYFLGNDLWSLAERIWEGVFSIISAVIISVMGLALLRINHLQTKWKSKLGRSFTLKNLDDIIVGDTDVEQLSRVGKLRYRVKLFTERHALALLPFITTMREGLEAVVFIGGIGVSQPFTSFPLAILAGGATGFFVGWIMYRGGNKMQLQYFLILSTAFLYLVASGLISRGVWFLELERYVQLCDGQDMSEVGSGPGSYDVSNSVWHVNCCNGLTDGGWMLLNALVGWTNSATYGSVISYIAYWVLIVVSLKFSLFRERNGYLPFIPFSWQRRRIRKQIGILKHAISTADDQYSEVNSEGRSSLTQQAETTVSGNEIEDGERDTLLS</sequence>
<name>A0A1B2JIV9_PICPA</name>
<reference evidence="9 10" key="1">
    <citation type="submission" date="2016-02" db="EMBL/GenBank/DDBJ databases">
        <title>Comparative genomic and transcriptomic foundation for Pichia pastoris.</title>
        <authorList>
            <person name="Love K.R."/>
            <person name="Shah K.A."/>
            <person name="Whittaker C.A."/>
            <person name="Wu J."/>
            <person name="Bartlett M.C."/>
            <person name="Ma D."/>
            <person name="Leeson R.L."/>
            <person name="Priest M."/>
            <person name="Young S.K."/>
            <person name="Love J.C."/>
        </authorList>
    </citation>
    <scope>NUCLEOTIDE SEQUENCE [LARGE SCALE GENOMIC DNA]</scope>
    <source>
        <strain evidence="9 10">ATCC 28485</strain>
    </source>
</reference>
<organism evidence="9 10">
    <name type="scientific">Komagataella pastoris</name>
    <name type="common">Yeast</name>
    <name type="synonym">Pichia pastoris</name>
    <dbReference type="NCBI Taxonomy" id="4922"/>
    <lineage>
        <taxon>Eukaryota</taxon>
        <taxon>Fungi</taxon>
        <taxon>Dikarya</taxon>
        <taxon>Ascomycota</taxon>
        <taxon>Saccharomycotina</taxon>
        <taxon>Pichiomycetes</taxon>
        <taxon>Pichiales</taxon>
        <taxon>Pichiaceae</taxon>
        <taxon>Komagataella</taxon>
    </lineage>
</organism>
<feature type="transmembrane region" description="Helical" evidence="8">
    <location>
        <begin position="222"/>
        <end position="244"/>
    </location>
</feature>
<evidence type="ECO:0000256" key="1">
    <source>
        <dbReference type="ARBA" id="ARBA00004141"/>
    </source>
</evidence>
<proteinExistence type="inferred from homology"/>
<dbReference type="EMBL" id="CP014587">
    <property type="protein sequence ID" value="ANZ77974.1"/>
    <property type="molecule type" value="Genomic_DNA"/>
</dbReference>
<evidence type="ECO:0000313" key="10">
    <source>
        <dbReference type="Proteomes" id="UP000094565"/>
    </source>
</evidence>
<keyword evidence="4 8" id="KW-0812">Transmembrane</keyword>
<feature type="compositionally biased region" description="Polar residues" evidence="7">
    <location>
        <begin position="369"/>
        <end position="385"/>
    </location>
</feature>
<feature type="transmembrane region" description="Helical" evidence="8">
    <location>
        <begin position="6"/>
        <end position="31"/>
    </location>
</feature>
<dbReference type="GO" id="GO:0015093">
    <property type="term" value="F:ferrous iron transmembrane transporter activity"/>
    <property type="evidence" value="ECO:0007669"/>
    <property type="project" value="TreeGrafter"/>
</dbReference>
<keyword evidence="5 8" id="KW-1133">Transmembrane helix</keyword>
<feature type="transmembrane region" description="Helical" evidence="8">
    <location>
        <begin position="51"/>
        <end position="75"/>
    </location>
</feature>
<dbReference type="AlphaFoldDB" id="A0A1B2JIV9"/>
<dbReference type="GO" id="GO:0033573">
    <property type="term" value="C:high-affinity iron permease complex"/>
    <property type="evidence" value="ECO:0007669"/>
    <property type="project" value="InterPro"/>
</dbReference>
<evidence type="ECO:0000313" key="9">
    <source>
        <dbReference type="EMBL" id="ANZ77974.1"/>
    </source>
</evidence>
<evidence type="ECO:0000256" key="2">
    <source>
        <dbReference type="ARBA" id="ARBA00008333"/>
    </source>
</evidence>
<dbReference type="InterPro" id="IPR004923">
    <property type="entry name" value="FTR1/Fip1/EfeU"/>
</dbReference>
<feature type="transmembrane region" description="Helical" evidence="8">
    <location>
        <begin position="190"/>
        <end position="210"/>
    </location>
</feature>
<gene>
    <name evidence="9" type="ORF">ATY40_BA7504705</name>
</gene>
<feature type="transmembrane region" description="Helical" evidence="8">
    <location>
        <begin position="161"/>
        <end position="184"/>
    </location>
</feature>